<dbReference type="PROSITE" id="PS51257">
    <property type="entry name" value="PROKAR_LIPOPROTEIN"/>
    <property type="match status" value="1"/>
</dbReference>
<keyword evidence="2 5" id="KW-0812">Transmembrane</keyword>
<feature type="transmembrane region" description="Helical" evidence="5">
    <location>
        <begin position="12"/>
        <end position="38"/>
    </location>
</feature>
<evidence type="ECO:0000256" key="5">
    <source>
        <dbReference type="SAM" id="Phobius"/>
    </source>
</evidence>
<feature type="domain" description="Translocation and assembly module TamB C-terminal" evidence="6">
    <location>
        <begin position="971"/>
        <end position="1307"/>
    </location>
</feature>
<organism evidence="7 8">
    <name type="scientific">Syntrophotalea carbinolica (strain DSM 2380 / NBRC 103641 / GraBd1)</name>
    <name type="common">Pelobacter carbinolicus</name>
    <dbReference type="NCBI Taxonomy" id="338963"/>
    <lineage>
        <taxon>Bacteria</taxon>
        <taxon>Pseudomonadati</taxon>
        <taxon>Thermodesulfobacteriota</taxon>
        <taxon>Desulfuromonadia</taxon>
        <taxon>Desulfuromonadales</taxon>
        <taxon>Syntrophotaleaceae</taxon>
        <taxon>Syntrophotalea</taxon>
    </lineage>
</organism>
<sequence>MKRYVLHILGGLVLLGTLAFVFGCYWVMATAGGSAWLIRTVASRMPETVAVQTVEGRLTDELRLSGLEVRWTGGTATIGRLTWRWRAAGLLHRNVRIRSLNLEDVTLVTIPEKDQPREPLDLAWPELPGWMQKIHVALDDVQIKRLRWQQPDGPSFYLQGLAAKARWTGRRLRIPIVTALSDAGAWTARAAIDWHQPGLRLKGAALTKPDTQTAVPLILALTLQPGEQPGSLTGTLHAGAQAPAAGILQLATPFVVTPTDLRLDNFDLRSLSSTGSLHGKVRLDWAEPKPRLELSADLKNLDLATLAGQTTHLDGHLTLKADPDAYAGTLALNNRATQWRDLRLETSFSGNRQNLDLTDLNIHGLDGTIDGDANVRWTPQLSIRGKLSGHDLNPQRAGLAWPGNINLQAEGVWSRLDQGGMSARIDARLLPSTLRDAPLQGQIRARLQNEDVQIDTLQLQSRGLDLTARGRLQQRIDFAARVDDLASLVPELTGAMQGRGWIRWRNQQVAGELNGSGRALQHGQLGVRNLRFSAALAANRSGSLEADLTGLQYNDVQISALSIRGNGRPEQHSLSARITLPRQTQLKLTAAGGYEKSAWQGSVTELTLRDAIDTLNLADPAALSVSQKGLKLAALRLTGTSGEALSAAAQIQYAPLIGRGQLAWEQLRLAHAQAWLDGTKITGNSSGNASWEQTADGAFALLADLKTAGSLEREGRQLHLAGAEASLSWTPARLQAELHADLKQGGRLQGRIQGGRSTSMTLPEQADWQWLCRDLDLQLLAPWLPSGIAIQGILSGQSTGKLLPGRQLIADGRITVTGGQIATDKEQGQITVPVQNAELNWNWRGEELSGQTEVQLGDYGHLNGSFRLPIPARMPVKPAQQGALDIIIDGRSTELGLFAALMPGAVQESRGRVEIKLRGDGTWQQPQLNGQVQLLEAGAYLPIAGLELQKVNILARLDGDRILLDNLSLQSGKGTLRGKGSLQLHDWKPGNYNVTLKGQGVQLVNLPEIQIQADPDLLITGSTSELKVTGTVKLSEVMIRDNKKPSLITPSDDVVMVGEQSPEKPSAEFPIQADIRLLLGDHVLVKASGLDARLTGELHLSSIDSNALTANGRIAVAEGMYAAYGTRLDITRGNLLFNGPLAQPTLDIVALRTVGKIKAGVQVSGTPRLPVVKLTSEPAMSDSDRLAYIVLGRASARNAGEADLLMTAGGLLLSQGESVVMRDRLKRQLGVDVLGFETGSATGQDDVSSSMLTIGKYLSPSLYVSIGQSLFANTQEFRLRYSLGKHWQLESTTGEESGVDLYYKIEFR</sequence>
<dbReference type="Pfam" id="PF04357">
    <property type="entry name" value="TamB"/>
    <property type="match status" value="1"/>
</dbReference>
<evidence type="ECO:0000259" key="6">
    <source>
        <dbReference type="Pfam" id="PF04357"/>
    </source>
</evidence>
<dbReference type="GO" id="GO:0005886">
    <property type="term" value="C:plasma membrane"/>
    <property type="evidence" value="ECO:0007669"/>
    <property type="project" value="InterPro"/>
</dbReference>
<dbReference type="GO" id="GO:0009306">
    <property type="term" value="P:protein secretion"/>
    <property type="evidence" value="ECO:0007669"/>
    <property type="project" value="InterPro"/>
</dbReference>
<dbReference type="HOGENOM" id="CLU_002338_2_1_7"/>
<gene>
    <name evidence="7" type="ordered locus">Pcar_0187</name>
</gene>
<dbReference type="InterPro" id="IPR007452">
    <property type="entry name" value="TamB_C"/>
</dbReference>
<keyword evidence="8" id="KW-1185">Reference proteome</keyword>
<dbReference type="RefSeq" id="WP_011339846.1">
    <property type="nucleotide sequence ID" value="NC_007498.2"/>
</dbReference>
<reference evidence="7 8" key="2">
    <citation type="journal article" date="2012" name="BMC Genomics">
        <title>The genome of Pelobacter carbinolicus reveals surprising metabolic capabilities and physiological features.</title>
        <authorList>
            <person name="Aklujkar M."/>
            <person name="Haveman S.A."/>
            <person name="Didonato R.Jr."/>
            <person name="Chertkov O."/>
            <person name="Han C.S."/>
            <person name="Land M.L."/>
            <person name="Brown P."/>
            <person name="Lovley D.R."/>
        </authorList>
    </citation>
    <scope>NUCLEOTIDE SEQUENCE [LARGE SCALE GENOMIC DNA]</scope>
    <source>
        <strain evidence="8">DSM 2380 / NBRC 103641 / GraBd1</strain>
    </source>
</reference>
<evidence type="ECO:0000313" key="7">
    <source>
        <dbReference type="EMBL" id="ABA87448.1"/>
    </source>
</evidence>
<evidence type="ECO:0000256" key="1">
    <source>
        <dbReference type="ARBA" id="ARBA00004167"/>
    </source>
</evidence>
<dbReference type="GO" id="GO:0097347">
    <property type="term" value="C:TAM protein secretion complex"/>
    <property type="evidence" value="ECO:0007669"/>
    <property type="project" value="TreeGrafter"/>
</dbReference>
<evidence type="ECO:0000256" key="2">
    <source>
        <dbReference type="ARBA" id="ARBA00022692"/>
    </source>
</evidence>
<proteinExistence type="predicted"/>
<dbReference type="KEGG" id="pca:Pcar_0187"/>
<dbReference type="PANTHER" id="PTHR36985:SF1">
    <property type="entry name" value="TRANSLOCATION AND ASSEMBLY MODULE SUBUNIT TAMB"/>
    <property type="match status" value="1"/>
</dbReference>
<name>Q3A844_SYNC1</name>
<evidence type="ECO:0000256" key="4">
    <source>
        <dbReference type="ARBA" id="ARBA00023136"/>
    </source>
</evidence>
<keyword evidence="4 5" id="KW-0472">Membrane</keyword>
<protein>
    <recommendedName>
        <fullName evidence="6">Translocation and assembly module TamB C-terminal domain-containing protein</fullName>
    </recommendedName>
</protein>
<reference evidence="8" key="1">
    <citation type="submission" date="2005-10" db="EMBL/GenBank/DDBJ databases">
        <title>Complete sequence of Pelobacter carbinolicus DSM 2380.</title>
        <authorList>
            <person name="Copeland A."/>
            <person name="Lucas S."/>
            <person name="Lapidus A."/>
            <person name="Barry K."/>
            <person name="Detter J.C."/>
            <person name="Glavina T."/>
            <person name="Hammon N."/>
            <person name="Israni S."/>
            <person name="Pitluck S."/>
            <person name="Chertkov O."/>
            <person name="Schmutz J."/>
            <person name="Larimer F."/>
            <person name="Land M."/>
            <person name="Kyrpides N."/>
            <person name="Ivanova N."/>
            <person name="Richardson P."/>
        </authorList>
    </citation>
    <scope>NUCLEOTIDE SEQUENCE [LARGE SCALE GENOMIC DNA]</scope>
    <source>
        <strain evidence="8">DSM 2380 / NBRC 103641 / GraBd1</strain>
    </source>
</reference>
<dbReference type="STRING" id="338963.Pcar_0187"/>
<dbReference type="EMBL" id="CP000142">
    <property type="protein sequence ID" value="ABA87448.1"/>
    <property type="molecule type" value="Genomic_DNA"/>
</dbReference>
<accession>Q3A844</accession>
<comment type="subcellular location">
    <subcellularLocation>
        <location evidence="1">Membrane</location>
        <topology evidence="1">Single-pass membrane protein</topology>
    </subcellularLocation>
</comment>
<evidence type="ECO:0000313" key="8">
    <source>
        <dbReference type="Proteomes" id="UP000002534"/>
    </source>
</evidence>
<dbReference type="Proteomes" id="UP000002534">
    <property type="component" value="Chromosome"/>
</dbReference>
<dbReference type="PANTHER" id="PTHR36985">
    <property type="entry name" value="TRANSLOCATION AND ASSEMBLY MODULE SUBUNIT TAMB"/>
    <property type="match status" value="1"/>
</dbReference>
<dbReference type="OrthoDB" id="5288149at2"/>
<evidence type="ECO:0000256" key="3">
    <source>
        <dbReference type="ARBA" id="ARBA00022989"/>
    </source>
</evidence>
<keyword evidence="3 5" id="KW-1133">Transmembrane helix</keyword>
<dbReference type="eggNOG" id="COG2911">
    <property type="taxonomic scope" value="Bacteria"/>
</dbReference>